<proteinExistence type="predicted"/>
<dbReference type="KEGG" id="bhg:I6G56_32375"/>
<dbReference type="EMBL" id="CP065687">
    <property type="protein sequence ID" value="QPS46731.1"/>
    <property type="molecule type" value="Genomic_DNA"/>
</dbReference>
<dbReference type="AlphaFoldDB" id="A0A7T2U6R5"/>
<evidence type="ECO:0000313" key="1">
    <source>
        <dbReference type="EMBL" id="QPS46731.1"/>
    </source>
</evidence>
<organism evidence="1 2">
    <name type="scientific">Burkholderia humptydooensis</name>
    <dbReference type="NCBI Taxonomy" id="430531"/>
    <lineage>
        <taxon>Bacteria</taxon>
        <taxon>Pseudomonadati</taxon>
        <taxon>Pseudomonadota</taxon>
        <taxon>Betaproteobacteria</taxon>
        <taxon>Burkholderiales</taxon>
        <taxon>Burkholderiaceae</taxon>
        <taxon>Burkholderia</taxon>
        <taxon>pseudomallei group</taxon>
    </lineage>
</organism>
<dbReference type="RefSeq" id="WP_009915605.1">
    <property type="nucleotide sequence ID" value="NZ_CP013382.1"/>
</dbReference>
<dbReference type="Proteomes" id="UP000594943">
    <property type="component" value="Chromosome 2"/>
</dbReference>
<protein>
    <submittedName>
        <fullName evidence="1">Uncharacterized protein</fullName>
    </submittedName>
</protein>
<gene>
    <name evidence="1" type="ORF">I6G56_32375</name>
</gene>
<sequence length="68" mass="7704">MPLMRETTGIESARERLRLPGLKPARFAKAAASVRERTSEHATTSRSEYEHVYAAGSTAFYLKKEPRH</sequence>
<name>A0A7T2U6R5_9BURK</name>
<reference evidence="1 2" key="1">
    <citation type="submission" date="2020-12" db="EMBL/GenBank/DDBJ databases">
        <title>FDA dAtabase for Regulatory Grade micrObial Sequences (FDA-ARGOS): Supporting development and validation of Infectious Disease Dx tests.</title>
        <authorList>
            <person name="Nelson B."/>
            <person name="Plummer A."/>
            <person name="Tallon L."/>
            <person name="Sadzewicz L."/>
            <person name="Zhao X."/>
            <person name="Boylan J."/>
            <person name="Ott S."/>
            <person name="Bowen H."/>
            <person name="Vavikolanu K."/>
            <person name="Mehta A."/>
            <person name="Aluvathingal J."/>
            <person name="Nadendla S."/>
            <person name="Myers T."/>
            <person name="Yan Y."/>
            <person name="Sichtig H."/>
        </authorList>
    </citation>
    <scope>NUCLEOTIDE SEQUENCE [LARGE SCALE GENOMIC DNA]</scope>
    <source>
        <strain evidence="1 2">FDAARGOS_899</strain>
    </source>
</reference>
<evidence type="ECO:0000313" key="2">
    <source>
        <dbReference type="Proteomes" id="UP000594943"/>
    </source>
</evidence>
<accession>A0A7T2U6R5</accession>